<dbReference type="InterPro" id="IPR013094">
    <property type="entry name" value="AB_hydrolase_3"/>
</dbReference>
<dbReference type="GO" id="GO:0016787">
    <property type="term" value="F:hydrolase activity"/>
    <property type="evidence" value="ECO:0007669"/>
    <property type="project" value="UniProtKB-KW"/>
</dbReference>
<dbReference type="EMBL" id="JBGBPQ010000002">
    <property type="protein sequence ID" value="KAL1527730.1"/>
    <property type="molecule type" value="Genomic_DNA"/>
</dbReference>
<sequence length="361" mass="38168">MALLRACAAAPFAAALRHARAASSHFLLPPSLFAPATVDPETAAASAAAVAASSAAVQSYELPPAVARANRLRQIMEEYHAAPAKPERHDRRVSLAGGGHVDLSIFRPALRDARGCYLHLHGGGWYSGSARFQNDVRLGAMAHSLGLAVVSVDYRLAPEAKWPLPLDDCVAAARWLIDNSRAEFGSSTLLIGGESSGAHLCAMTLLRLASEGVQLGGGRPFAAANLVYGIYDLSGTPSVQHYGARPLIFNLPDFERCCELLLPPETSRRSPDVSPLYASPAALRAMPPALFTIGTDDPLLDDSMFMAARWAVAGSELAVYPGGAHGIGHFGPHANTALGLKAQARILSFLQGHIQSSEQRI</sequence>
<dbReference type="PANTHER" id="PTHR48081:SF8">
    <property type="entry name" value="ALPHA_BETA HYDROLASE FOLD-3 DOMAIN-CONTAINING PROTEIN-RELATED"/>
    <property type="match status" value="1"/>
</dbReference>
<keyword evidence="1" id="KW-0378">Hydrolase</keyword>
<proteinExistence type="predicted"/>
<dbReference type="Pfam" id="PF07859">
    <property type="entry name" value="Abhydrolase_3"/>
    <property type="match status" value="1"/>
</dbReference>
<evidence type="ECO:0000256" key="1">
    <source>
        <dbReference type="ARBA" id="ARBA00022801"/>
    </source>
</evidence>
<feature type="domain" description="Alpha/beta hydrolase fold-3" evidence="2">
    <location>
        <begin position="118"/>
        <end position="327"/>
    </location>
</feature>
<comment type="caution">
    <text evidence="3">The sequence shown here is derived from an EMBL/GenBank/DDBJ whole genome shotgun (WGS) entry which is preliminary data.</text>
</comment>
<dbReference type="InterPro" id="IPR029058">
    <property type="entry name" value="AB_hydrolase_fold"/>
</dbReference>
<dbReference type="SUPFAM" id="SSF53474">
    <property type="entry name" value="alpha/beta-Hydrolases"/>
    <property type="match status" value="1"/>
</dbReference>
<reference evidence="3 4" key="1">
    <citation type="journal article" date="2024" name="Science">
        <title>Giant polyketide synthase enzymes in the biosynthesis of giant marine polyether toxins.</title>
        <authorList>
            <person name="Fallon T.R."/>
            <person name="Shende V.V."/>
            <person name="Wierzbicki I.H."/>
            <person name="Pendleton A.L."/>
            <person name="Watervoot N.F."/>
            <person name="Auber R.P."/>
            <person name="Gonzalez D.J."/>
            <person name="Wisecaver J.H."/>
            <person name="Moore B.S."/>
        </authorList>
    </citation>
    <scope>NUCLEOTIDE SEQUENCE [LARGE SCALE GENOMIC DNA]</scope>
    <source>
        <strain evidence="3 4">12B1</strain>
    </source>
</reference>
<keyword evidence="4" id="KW-1185">Reference proteome</keyword>
<evidence type="ECO:0000259" key="2">
    <source>
        <dbReference type="Pfam" id="PF07859"/>
    </source>
</evidence>
<accession>A0AB34K0P4</accession>
<dbReference type="AlphaFoldDB" id="A0AB34K0P4"/>
<evidence type="ECO:0000313" key="4">
    <source>
        <dbReference type="Proteomes" id="UP001515480"/>
    </source>
</evidence>
<gene>
    <name evidence="3" type="ORF">AB1Y20_009115</name>
</gene>
<dbReference type="PANTHER" id="PTHR48081">
    <property type="entry name" value="AB HYDROLASE SUPERFAMILY PROTEIN C4A8.06C"/>
    <property type="match status" value="1"/>
</dbReference>
<organism evidence="3 4">
    <name type="scientific">Prymnesium parvum</name>
    <name type="common">Toxic golden alga</name>
    <dbReference type="NCBI Taxonomy" id="97485"/>
    <lineage>
        <taxon>Eukaryota</taxon>
        <taxon>Haptista</taxon>
        <taxon>Haptophyta</taxon>
        <taxon>Prymnesiophyceae</taxon>
        <taxon>Prymnesiales</taxon>
        <taxon>Prymnesiaceae</taxon>
        <taxon>Prymnesium</taxon>
    </lineage>
</organism>
<name>A0AB34K0P4_PRYPA</name>
<evidence type="ECO:0000313" key="3">
    <source>
        <dbReference type="EMBL" id="KAL1527730.1"/>
    </source>
</evidence>
<dbReference type="InterPro" id="IPR050300">
    <property type="entry name" value="GDXG_lipolytic_enzyme"/>
</dbReference>
<protein>
    <recommendedName>
        <fullName evidence="2">Alpha/beta hydrolase fold-3 domain-containing protein</fullName>
    </recommendedName>
</protein>
<dbReference type="Gene3D" id="3.40.50.1820">
    <property type="entry name" value="alpha/beta hydrolase"/>
    <property type="match status" value="1"/>
</dbReference>
<dbReference type="Proteomes" id="UP001515480">
    <property type="component" value="Unassembled WGS sequence"/>
</dbReference>